<accession>A0ACC0TKX7</accession>
<name>A0ACC0TKX7_POPTR</name>
<sequence>MVFGYAGAAAFQHFPKLFLHAFHISLTTETFPVTTVNYSPRNLTIFFLVSVADQCIIDELKPQFPSPNCSPLSSLATTPFLFCPKTTNPGASFFPSVHSFQTKIENTNLHRSVPPLLQLQKTPKKFVLEKVHDRDTKQSCNTVVVCRTKTETEDKAAEPCWFGHLKR</sequence>
<proteinExistence type="predicted"/>
<gene>
    <name evidence="1" type="ORF">POPTR_001G182150v4</name>
</gene>
<keyword evidence="2" id="KW-1185">Reference proteome</keyword>
<protein>
    <submittedName>
        <fullName evidence="1">Uncharacterized protein</fullName>
    </submittedName>
</protein>
<evidence type="ECO:0000313" key="2">
    <source>
        <dbReference type="Proteomes" id="UP000006729"/>
    </source>
</evidence>
<evidence type="ECO:0000313" key="1">
    <source>
        <dbReference type="EMBL" id="KAI9401873.1"/>
    </source>
</evidence>
<organism evidence="1 2">
    <name type="scientific">Populus trichocarpa</name>
    <name type="common">Western balsam poplar</name>
    <name type="synonym">Populus balsamifera subsp. trichocarpa</name>
    <dbReference type="NCBI Taxonomy" id="3694"/>
    <lineage>
        <taxon>Eukaryota</taxon>
        <taxon>Viridiplantae</taxon>
        <taxon>Streptophyta</taxon>
        <taxon>Embryophyta</taxon>
        <taxon>Tracheophyta</taxon>
        <taxon>Spermatophyta</taxon>
        <taxon>Magnoliopsida</taxon>
        <taxon>eudicotyledons</taxon>
        <taxon>Gunneridae</taxon>
        <taxon>Pentapetalae</taxon>
        <taxon>rosids</taxon>
        <taxon>fabids</taxon>
        <taxon>Malpighiales</taxon>
        <taxon>Salicaceae</taxon>
        <taxon>Saliceae</taxon>
        <taxon>Populus</taxon>
    </lineage>
</organism>
<dbReference type="Proteomes" id="UP000006729">
    <property type="component" value="Chromosome 1"/>
</dbReference>
<reference evidence="1 2" key="1">
    <citation type="journal article" date="2006" name="Science">
        <title>The genome of black cottonwood, Populus trichocarpa (Torr. &amp; Gray).</title>
        <authorList>
            <person name="Tuskan G.A."/>
            <person name="Difazio S."/>
            <person name="Jansson S."/>
            <person name="Bohlmann J."/>
            <person name="Grigoriev I."/>
            <person name="Hellsten U."/>
            <person name="Putnam N."/>
            <person name="Ralph S."/>
            <person name="Rombauts S."/>
            <person name="Salamov A."/>
            <person name="Schein J."/>
            <person name="Sterck L."/>
            <person name="Aerts A."/>
            <person name="Bhalerao R.R."/>
            <person name="Bhalerao R.P."/>
            <person name="Blaudez D."/>
            <person name="Boerjan W."/>
            <person name="Brun A."/>
            <person name="Brunner A."/>
            <person name="Busov V."/>
            <person name="Campbell M."/>
            <person name="Carlson J."/>
            <person name="Chalot M."/>
            <person name="Chapman J."/>
            <person name="Chen G.L."/>
            <person name="Cooper D."/>
            <person name="Coutinho P.M."/>
            <person name="Couturier J."/>
            <person name="Covert S."/>
            <person name="Cronk Q."/>
            <person name="Cunningham R."/>
            <person name="Davis J."/>
            <person name="Degroeve S."/>
            <person name="Dejardin A."/>
            <person name="Depamphilis C."/>
            <person name="Detter J."/>
            <person name="Dirks B."/>
            <person name="Dubchak I."/>
            <person name="Duplessis S."/>
            <person name="Ehlting J."/>
            <person name="Ellis B."/>
            <person name="Gendler K."/>
            <person name="Goodstein D."/>
            <person name="Gribskov M."/>
            <person name="Grimwood J."/>
            <person name="Groover A."/>
            <person name="Gunter L."/>
            <person name="Hamberger B."/>
            <person name="Heinze B."/>
            <person name="Helariutta Y."/>
            <person name="Henrissat B."/>
            <person name="Holligan D."/>
            <person name="Holt R."/>
            <person name="Huang W."/>
            <person name="Islam-Faridi N."/>
            <person name="Jones S."/>
            <person name="Jones-Rhoades M."/>
            <person name="Jorgensen R."/>
            <person name="Joshi C."/>
            <person name="Kangasjarvi J."/>
            <person name="Karlsson J."/>
            <person name="Kelleher C."/>
            <person name="Kirkpatrick R."/>
            <person name="Kirst M."/>
            <person name="Kohler A."/>
            <person name="Kalluri U."/>
            <person name="Larimer F."/>
            <person name="Leebens-Mack J."/>
            <person name="Leple J.C."/>
            <person name="Locascio P."/>
            <person name="Lou Y."/>
            <person name="Lucas S."/>
            <person name="Martin F."/>
            <person name="Montanini B."/>
            <person name="Napoli C."/>
            <person name="Nelson D.R."/>
            <person name="Nelson C."/>
            <person name="Nieminen K."/>
            <person name="Nilsson O."/>
            <person name="Pereda V."/>
            <person name="Peter G."/>
            <person name="Philippe R."/>
            <person name="Pilate G."/>
            <person name="Poliakov A."/>
            <person name="Razumovskaya J."/>
            <person name="Richardson P."/>
            <person name="Rinaldi C."/>
            <person name="Ritland K."/>
            <person name="Rouze P."/>
            <person name="Ryaboy D."/>
            <person name="Schmutz J."/>
            <person name="Schrader J."/>
            <person name="Segerman B."/>
            <person name="Shin H."/>
            <person name="Siddiqui A."/>
            <person name="Sterky F."/>
            <person name="Terry A."/>
            <person name="Tsai C.J."/>
            <person name="Uberbacher E."/>
            <person name="Unneberg P."/>
            <person name="Vahala J."/>
            <person name="Wall K."/>
            <person name="Wessler S."/>
            <person name="Yang G."/>
            <person name="Yin T."/>
            <person name="Douglas C."/>
            <person name="Marra M."/>
            <person name="Sandberg G."/>
            <person name="Van de Peer Y."/>
            <person name="Rokhsar D."/>
        </authorList>
    </citation>
    <scope>NUCLEOTIDE SEQUENCE [LARGE SCALE GENOMIC DNA]</scope>
    <source>
        <strain evidence="2">cv. Nisqually</strain>
    </source>
</reference>
<comment type="caution">
    <text evidence="1">The sequence shown here is derived from an EMBL/GenBank/DDBJ whole genome shotgun (WGS) entry which is preliminary data.</text>
</comment>
<dbReference type="EMBL" id="CM009290">
    <property type="protein sequence ID" value="KAI9401873.1"/>
    <property type="molecule type" value="Genomic_DNA"/>
</dbReference>